<dbReference type="Proteomes" id="UP001364695">
    <property type="component" value="Unassembled WGS sequence"/>
</dbReference>
<keyword evidence="2" id="KW-1185">Reference proteome</keyword>
<reference evidence="1" key="1">
    <citation type="submission" date="2023-10" db="EMBL/GenBank/DDBJ databases">
        <title>Amphibacter perezi, gen. nov., sp. nov. a novel taxa of the family Comamonadaceae, class Betaproteobacteria isolated from the skin microbiota of Pelophylax perezi from different populations.</title>
        <authorList>
            <person name="Costa S."/>
            <person name="Proenca D.N."/>
            <person name="Lopes I."/>
            <person name="Morais P.V."/>
        </authorList>
    </citation>
    <scope>NUCLEOTIDE SEQUENCE</scope>
    <source>
        <strain evidence="1">SL12-8</strain>
    </source>
</reference>
<keyword evidence="1" id="KW-0687">Ribonucleoprotein</keyword>
<evidence type="ECO:0000313" key="1">
    <source>
        <dbReference type="EMBL" id="MEJ7139273.1"/>
    </source>
</evidence>
<organism evidence="1 2">
    <name type="scientific">Amphibiibacter pelophylacis</name>
    <dbReference type="NCBI Taxonomy" id="1799477"/>
    <lineage>
        <taxon>Bacteria</taxon>
        <taxon>Pseudomonadati</taxon>
        <taxon>Pseudomonadota</taxon>
        <taxon>Betaproteobacteria</taxon>
        <taxon>Burkholderiales</taxon>
        <taxon>Sphaerotilaceae</taxon>
        <taxon>Amphibiibacter</taxon>
    </lineage>
</organism>
<keyword evidence="1" id="KW-0689">Ribosomal protein</keyword>
<protein>
    <submittedName>
        <fullName evidence="1">30S ribosomal protein S17</fullName>
    </submittedName>
</protein>
<name>A0ACC6P4X2_9BURK</name>
<proteinExistence type="predicted"/>
<accession>A0ACC6P4X2</accession>
<gene>
    <name evidence="1" type="primary">rpsQ</name>
    <name evidence="1" type="ORF">RV045_12680</name>
</gene>
<comment type="caution">
    <text evidence="1">The sequence shown here is derived from an EMBL/GenBank/DDBJ whole genome shotgun (WGS) entry which is preliminary data.</text>
</comment>
<evidence type="ECO:0000313" key="2">
    <source>
        <dbReference type="Proteomes" id="UP001364695"/>
    </source>
</evidence>
<dbReference type="EMBL" id="JAWDIE010000023">
    <property type="protein sequence ID" value="MEJ7139273.1"/>
    <property type="molecule type" value="Genomic_DNA"/>
</dbReference>
<sequence length="93" mass="10669">MSDIQQEVRAKVRRTYVGRVVSDSRNKTVSVLVERRVKHALYGKFVTKSQKFHAHDESNTYQAGDVVEIVESRPISRTKSWVVERLVKKAGLV</sequence>